<organism evidence="1">
    <name type="scientific">bioreactor metagenome</name>
    <dbReference type="NCBI Taxonomy" id="1076179"/>
    <lineage>
        <taxon>unclassified sequences</taxon>
        <taxon>metagenomes</taxon>
        <taxon>ecological metagenomes</taxon>
    </lineage>
</organism>
<dbReference type="EMBL" id="VSSQ01028850">
    <property type="protein sequence ID" value="MPM78733.1"/>
    <property type="molecule type" value="Genomic_DNA"/>
</dbReference>
<reference evidence="1" key="1">
    <citation type="submission" date="2019-08" db="EMBL/GenBank/DDBJ databases">
        <authorList>
            <person name="Kucharzyk K."/>
            <person name="Murdoch R.W."/>
            <person name="Higgins S."/>
            <person name="Loffler F."/>
        </authorList>
    </citation>
    <scope>NUCLEOTIDE SEQUENCE</scope>
</reference>
<protein>
    <submittedName>
        <fullName evidence="1">Uncharacterized protein</fullName>
    </submittedName>
</protein>
<accession>A0A645CP74</accession>
<name>A0A645CP74_9ZZZZ</name>
<sequence>MRFSVPYGFAIQIDHKIIFSVPESPGMIFIKSMHYVLTLRNIHFITFGIEGIIKRFPIVPGDVTGSHFFIHIETSFHNINLVTVAVGR</sequence>
<comment type="caution">
    <text evidence="1">The sequence shown here is derived from an EMBL/GenBank/DDBJ whole genome shotgun (WGS) entry which is preliminary data.</text>
</comment>
<proteinExistence type="predicted"/>
<gene>
    <name evidence="1" type="ORF">SDC9_125744</name>
</gene>
<evidence type="ECO:0000313" key="1">
    <source>
        <dbReference type="EMBL" id="MPM78733.1"/>
    </source>
</evidence>
<dbReference type="AlphaFoldDB" id="A0A645CP74"/>